<name>A0A834IWH3_RHYFE</name>
<evidence type="ECO:0000256" key="1">
    <source>
        <dbReference type="SAM" id="MobiDB-lite"/>
    </source>
</evidence>
<organism evidence="2 3">
    <name type="scientific">Rhynchophorus ferrugineus</name>
    <name type="common">Red palm weevil</name>
    <name type="synonym">Curculio ferrugineus</name>
    <dbReference type="NCBI Taxonomy" id="354439"/>
    <lineage>
        <taxon>Eukaryota</taxon>
        <taxon>Metazoa</taxon>
        <taxon>Ecdysozoa</taxon>
        <taxon>Arthropoda</taxon>
        <taxon>Hexapoda</taxon>
        <taxon>Insecta</taxon>
        <taxon>Pterygota</taxon>
        <taxon>Neoptera</taxon>
        <taxon>Endopterygota</taxon>
        <taxon>Coleoptera</taxon>
        <taxon>Polyphaga</taxon>
        <taxon>Cucujiformia</taxon>
        <taxon>Curculionidae</taxon>
        <taxon>Dryophthorinae</taxon>
        <taxon>Rhynchophorus</taxon>
    </lineage>
</organism>
<dbReference type="AlphaFoldDB" id="A0A834IWH3"/>
<feature type="compositionally biased region" description="Basic residues" evidence="1">
    <location>
        <begin position="105"/>
        <end position="121"/>
    </location>
</feature>
<evidence type="ECO:0000313" key="3">
    <source>
        <dbReference type="Proteomes" id="UP000625711"/>
    </source>
</evidence>
<dbReference type="EMBL" id="JAACXV010000060">
    <property type="protein sequence ID" value="KAF7285188.1"/>
    <property type="molecule type" value="Genomic_DNA"/>
</dbReference>
<comment type="caution">
    <text evidence="2">The sequence shown here is derived from an EMBL/GenBank/DDBJ whole genome shotgun (WGS) entry which is preliminary data.</text>
</comment>
<feature type="region of interest" description="Disordered" evidence="1">
    <location>
        <begin position="94"/>
        <end position="121"/>
    </location>
</feature>
<dbReference type="Proteomes" id="UP000625711">
    <property type="component" value="Unassembled WGS sequence"/>
</dbReference>
<keyword evidence="3" id="KW-1185">Reference proteome</keyword>
<sequence length="173" mass="20150">MTRRTTVATKNKPIICKYREGNIHTCDARLVTPKRNKNIQLLNTGVGLASISPNKIPYIPHYRNYPDIYYEPEYSLSAAATSDISRAVKVSPQFRDGNINSRNGNGHHRRRQQQHRTIKETRKKTRFYTDIIRNVLAQRAHNKADLMVGLSSARIGMRRNDWMIYRRWEIGGR</sequence>
<reference evidence="2" key="1">
    <citation type="submission" date="2020-08" db="EMBL/GenBank/DDBJ databases">
        <title>Genome sequencing and assembly of the red palm weevil Rhynchophorus ferrugineus.</title>
        <authorList>
            <person name="Dias G.B."/>
            <person name="Bergman C.M."/>
            <person name="Manee M."/>
        </authorList>
    </citation>
    <scope>NUCLEOTIDE SEQUENCE</scope>
    <source>
        <strain evidence="2">AA-2017</strain>
        <tissue evidence="2">Whole larva</tissue>
    </source>
</reference>
<accession>A0A834IWH3</accession>
<evidence type="ECO:0000313" key="2">
    <source>
        <dbReference type="EMBL" id="KAF7285188.1"/>
    </source>
</evidence>
<protein>
    <submittedName>
        <fullName evidence="2">Uncharacterized protein</fullName>
    </submittedName>
</protein>
<proteinExistence type="predicted"/>
<gene>
    <name evidence="2" type="ORF">GWI33_011725</name>
</gene>